<reference evidence="3" key="3">
    <citation type="submission" date="2025-09" db="UniProtKB">
        <authorList>
            <consortium name="Ensembl"/>
        </authorList>
    </citation>
    <scope>IDENTIFICATION</scope>
</reference>
<keyword evidence="4" id="KW-1185">Reference proteome</keyword>
<reference evidence="4" key="1">
    <citation type="submission" date="2003-08" db="EMBL/GenBank/DDBJ databases">
        <authorList>
            <person name="Birren B."/>
            <person name="Nusbaum C."/>
            <person name="Abebe A."/>
            <person name="Abouelleil A."/>
            <person name="Adekoya E."/>
            <person name="Ait-zahra M."/>
            <person name="Allen N."/>
            <person name="Allen T."/>
            <person name="An P."/>
            <person name="Anderson M."/>
            <person name="Anderson S."/>
            <person name="Arachchi H."/>
            <person name="Armbruster J."/>
            <person name="Bachantsang P."/>
            <person name="Baldwin J."/>
            <person name="Barry A."/>
            <person name="Bayul T."/>
            <person name="Blitshsteyn B."/>
            <person name="Bloom T."/>
            <person name="Blye J."/>
            <person name="Boguslavskiy L."/>
            <person name="Borowsky M."/>
            <person name="Boukhgalter B."/>
            <person name="Brunache A."/>
            <person name="Butler J."/>
            <person name="Calixte N."/>
            <person name="Calvo S."/>
            <person name="Camarata J."/>
            <person name="Campo K."/>
            <person name="Chang J."/>
            <person name="Cheshatsang Y."/>
            <person name="Citroen M."/>
            <person name="Collymore A."/>
            <person name="Considine T."/>
            <person name="Cook A."/>
            <person name="Cooke P."/>
            <person name="Corum B."/>
            <person name="Cuomo C."/>
            <person name="David R."/>
            <person name="Dawoe T."/>
            <person name="Degray S."/>
            <person name="Dodge S."/>
            <person name="Dooley K."/>
            <person name="Dorje P."/>
            <person name="Dorjee K."/>
            <person name="Dorris L."/>
            <person name="Duffey N."/>
            <person name="Dupes A."/>
            <person name="Elkins T."/>
            <person name="Engels R."/>
            <person name="Erickson J."/>
            <person name="Farina A."/>
            <person name="Faro S."/>
            <person name="Ferreira P."/>
            <person name="Fischer H."/>
            <person name="Fitzgerald M."/>
            <person name="Foley K."/>
            <person name="Gage D."/>
            <person name="Galagan J."/>
            <person name="Gearin G."/>
            <person name="Gnerre S."/>
            <person name="Gnirke A."/>
            <person name="Goyette A."/>
            <person name="Graham J."/>
            <person name="Grandbois E."/>
            <person name="Gyaltsen K."/>
            <person name="Hafez N."/>
            <person name="Hagopian D."/>
            <person name="Hagos B."/>
            <person name="Hall J."/>
            <person name="Hatcher B."/>
            <person name="Heller A."/>
            <person name="Higgins H."/>
            <person name="Honan T."/>
            <person name="Horn A."/>
            <person name="Houde N."/>
            <person name="Hughes L."/>
            <person name="Hulme W."/>
            <person name="Husby E."/>
            <person name="Iliev I."/>
            <person name="Jaffe D."/>
            <person name="Jones C."/>
            <person name="Kamal M."/>
            <person name="Kamat A."/>
            <person name="Kamvysselis M."/>
            <person name="Karlsson E."/>
            <person name="Kells C."/>
            <person name="Kieu A."/>
            <person name="Kisner P."/>
            <person name="Kodira C."/>
            <person name="Kulbokas E."/>
            <person name="Labutti K."/>
            <person name="Lama D."/>
            <person name="Landers T."/>
            <person name="Leger J."/>
            <person name="Levine S."/>
            <person name="Lewis D."/>
            <person name="Lewis T."/>
            <person name="Lindblad-toh K."/>
            <person name="Liu X."/>
            <person name="Lokyitsang T."/>
            <person name="Lokyitsang Y."/>
            <person name="Lucien O."/>
            <person name="Lui A."/>
            <person name="Ma L.J."/>
            <person name="Mabbitt R."/>
            <person name="Macdonald J."/>
            <person name="Maclean C."/>
            <person name="Major J."/>
            <person name="Manning J."/>
            <person name="Marabella R."/>
            <person name="Maru K."/>
            <person name="Matthews C."/>
            <person name="Mauceli E."/>
            <person name="Mccarthy M."/>
            <person name="Mcdonough S."/>
            <person name="Mcghee T."/>
            <person name="Meldrim J."/>
            <person name="Meneus L."/>
            <person name="Mesirov J."/>
            <person name="Mihalev A."/>
            <person name="Mihova T."/>
            <person name="Mikkelsen T."/>
            <person name="Mlenga V."/>
            <person name="Moru K."/>
            <person name="Mozes J."/>
            <person name="Mulrain L."/>
            <person name="Munson G."/>
            <person name="Naylor J."/>
            <person name="Newes C."/>
            <person name="Nguyen C."/>
            <person name="Nguyen N."/>
            <person name="Nguyen T."/>
            <person name="Nicol R."/>
            <person name="Nielsen C."/>
            <person name="Nizzari M."/>
            <person name="Norbu C."/>
            <person name="Norbu N."/>
            <person name="O'donnell P."/>
            <person name="Okoawo O."/>
            <person name="O'leary S."/>
            <person name="Omotosho B."/>
            <person name="O'neill K."/>
            <person name="Osman S."/>
            <person name="Parker S."/>
            <person name="Perrin D."/>
            <person name="Phunkhang P."/>
            <person name="Piqani B."/>
            <person name="Purcell S."/>
            <person name="Rachupka T."/>
            <person name="Ramasamy U."/>
            <person name="Rameau R."/>
            <person name="Ray V."/>
            <person name="Raymond C."/>
            <person name="Retta R."/>
            <person name="Richardson S."/>
            <person name="Rise C."/>
            <person name="Rodriguez J."/>
            <person name="Rogers J."/>
            <person name="Rogov P."/>
            <person name="Rutman M."/>
            <person name="Schupbach R."/>
            <person name="Seaman C."/>
            <person name="Settipalli S."/>
            <person name="Sharpe T."/>
            <person name="Sheridan J."/>
            <person name="Sherpa N."/>
            <person name="Shi J."/>
            <person name="Smirnov S."/>
            <person name="Smith C."/>
            <person name="Sougnez C."/>
            <person name="Spencer B."/>
            <person name="Stalker J."/>
            <person name="Stange-thomann N."/>
            <person name="Stavropoulos S."/>
            <person name="Stetson K."/>
            <person name="Stone C."/>
            <person name="Stone S."/>
            <person name="Stubbs M."/>
            <person name="Talamas J."/>
            <person name="Tchuinga P."/>
            <person name="Tenzing P."/>
            <person name="Tesfaye S."/>
            <person name="Theodore J."/>
            <person name="Thoulutsang Y."/>
            <person name="Topham K."/>
            <person name="Towey S."/>
            <person name="Tsamla T."/>
            <person name="Tsomo N."/>
            <person name="Vallee D."/>
            <person name="Vassiliev H."/>
            <person name="Venkataraman V."/>
            <person name="Vinson J."/>
            <person name="Vo A."/>
            <person name="Wade C."/>
            <person name="Wang S."/>
            <person name="Wangchuk T."/>
            <person name="Wangdi T."/>
            <person name="Whittaker C."/>
            <person name="Wilkinson J."/>
            <person name="Wu Y."/>
            <person name="Wyman D."/>
            <person name="Yadav S."/>
            <person name="Yang S."/>
            <person name="Yang X."/>
            <person name="Yeager S."/>
            <person name="Yee E."/>
            <person name="Young G."/>
            <person name="Zainoun J."/>
            <person name="Zembeck L."/>
            <person name="Zimmer A."/>
            <person name="Zody M."/>
            <person name="Lander E."/>
        </authorList>
    </citation>
    <scope>NUCLEOTIDE SEQUENCE [LARGE SCALE GENOMIC DNA]</scope>
</reference>
<feature type="coiled-coil region" evidence="1">
    <location>
        <begin position="124"/>
        <end position="159"/>
    </location>
</feature>
<dbReference type="GeneTree" id="ENSGT00390000007886"/>
<dbReference type="InParanoid" id="H2ZLP6"/>
<feature type="region of interest" description="Disordered" evidence="2">
    <location>
        <begin position="20"/>
        <end position="56"/>
    </location>
</feature>
<evidence type="ECO:0000313" key="3">
    <source>
        <dbReference type="Ensembl" id="ENSCSAVP00000018512.1"/>
    </source>
</evidence>
<keyword evidence="1" id="KW-0175">Coiled coil</keyword>
<feature type="coiled-coil region" evidence="1">
    <location>
        <begin position="68"/>
        <end position="95"/>
    </location>
</feature>
<feature type="region of interest" description="Disordered" evidence="2">
    <location>
        <begin position="229"/>
        <end position="252"/>
    </location>
</feature>
<proteinExistence type="predicted"/>
<evidence type="ECO:0000256" key="1">
    <source>
        <dbReference type="SAM" id="Coils"/>
    </source>
</evidence>
<dbReference type="AlphaFoldDB" id="H2ZLP6"/>
<feature type="compositionally biased region" description="Polar residues" evidence="2">
    <location>
        <begin position="20"/>
        <end position="45"/>
    </location>
</feature>
<reference evidence="3" key="2">
    <citation type="submission" date="2025-08" db="UniProtKB">
        <authorList>
            <consortium name="Ensembl"/>
        </authorList>
    </citation>
    <scope>IDENTIFICATION</scope>
</reference>
<dbReference type="Ensembl" id="ENSCSAVT00000018713.1">
    <property type="protein sequence ID" value="ENSCSAVP00000018512.1"/>
    <property type="gene ID" value="ENSCSAVG00000010866.1"/>
</dbReference>
<dbReference type="Proteomes" id="UP000007875">
    <property type="component" value="Unassembled WGS sequence"/>
</dbReference>
<evidence type="ECO:0000313" key="4">
    <source>
        <dbReference type="Proteomes" id="UP000007875"/>
    </source>
</evidence>
<accession>H2ZLP6</accession>
<evidence type="ECO:0000256" key="2">
    <source>
        <dbReference type="SAM" id="MobiDB-lite"/>
    </source>
</evidence>
<name>H2ZLP6_CIOSA</name>
<sequence>MLCCSAVISNHLVASKSPILSSPLSHRRNPTNSIVQKTSSPSTSPRIGPHPKARSRLSLTPRRSDLEIIKVRKEAASLREENNFLRKQLQELKTKNSKTGKFRKQRLTFDNKTSLGNDSTDTVISQLRLKLRESEKNNQLKLEEQRSALNKQLKQASELVRICLGKVKEAEETAKKVPALEMELIVLRRQLATDRSERRFSSMSSSASCDTGFKSGSDYDLDQSHHCKSRSDLSCSSSQSDLEENTKETYNDSPVAVSAKEANMRLLSSDEPMGRLSYYEDETMLPRLEKLKSCSPAKLPERNSDMNMSMFENLLKEHQKALDIIGALERKFCEQHNEMRTLKDNVDTISSTQQFTKPDNQQQDASLFRTLHSIQYKNLSYEEMGMIVFKALSLAEENHVLDYKKFSSNMIEVSKQNDVSNQL</sequence>
<dbReference type="OMA" id="CDTGFKS"/>
<protein>
    <submittedName>
        <fullName evidence="3">Uncharacterized protein</fullName>
    </submittedName>
</protein>
<dbReference type="HOGENOM" id="CLU_036609_0_0_1"/>
<organism evidence="3 4">
    <name type="scientific">Ciona savignyi</name>
    <name type="common">Pacific transparent sea squirt</name>
    <dbReference type="NCBI Taxonomy" id="51511"/>
    <lineage>
        <taxon>Eukaryota</taxon>
        <taxon>Metazoa</taxon>
        <taxon>Chordata</taxon>
        <taxon>Tunicata</taxon>
        <taxon>Ascidiacea</taxon>
        <taxon>Phlebobranchia</taxon>
        <taxon>Cionidae</taxon>
        <taxon>Ciona</taxon>
    </lineage>
</organism>